<reference evidence="2" key="1">
    <citation type="submission" date="2020-10" db="EMBL/GenBank/DDBJ databases">
        <authorList>
            <person name="Gilroy R."/>
        </authorList>
    </citation>
    <scope>NUCLEOTIDE SEQUENCE</scope>
    <source>
        <strain evidence="2">13766</strain>
    </source>
</reference>
<comment type="caution">
    <text evidence="2">The sequence shown here is derived from an EMBL/GenBank/DDBJ whole genome shotgun (WGS) entry which is preliminary data.</text>
</comment>
<protein>
    <submittedName>
        <fullName evidence="2">Histidinol-phosphatase</fullName>
    </submittedName>
</protein>
<evidence type="ECO:0000259" key="1">
    <source>
        <dbReference type="SMART" id="SM00481"/>
    </source>
</evidence>
<feature type="domain" description="Polymerase/histidinol phosphatase N-terminal" evidence="1">
    <location>
        <begin position="3"/>
        <end position="71"/>
    </location>
</feature>
<organism evidence="2 3">
    <name type="scientific">Candidatus Alectryocaccomicrobium excrementavium</name>
    <dbReference type="NCBI Taxonomy" id="2840668"/>
    <lineage>
        <taxon>Bacteria</taxon>
        <taxon>Bacillati</taxon>
        <taxon>Bacillota</taxon>
        <taxon>Clostridia</taxon>
        <taxon>Candidatus Alectryocaccomicrobium</taxon>
    </lineage>
</organism>
<name>A0A9D1FZP9_9FIRM</name>
<sequence>MFADLHIHSCLSPCGHEWMTPGNIAGMAKIKELDAIAIADHNCAKNLRAADAVCRAYGVVLVPAMEITTREEAHLLGYFETVEQAEGMSDWLYERLPDIMNVPEIFGAQQILNEDDVEIGTVDKLLLSAVDASIEELVEEIHRRGGAAVPAHINRGASGVLGALGFLPAAPFDALEVARSLPCSMDLSGWRVTHSSDAHQLENISERDFYLHTEEISARAVLGWLKGE</sequence>
<evidence type="ECO:0000313" key="2">
    <source>
        <dbReference type="EMBL" id="HIS91815.1"/>
    </source>
</evidence>
<gene>
    <name evidence="2" type="ORF">IAA84_02230</name>
</gene>
<dbReference type="PANTHER" id="PTHR42924:SF3">
    <property type="entry name" value="POLYMERASE_HISTIDINOL PHOSPHATASE N-TERMINAL DOMAIN-CONTAINING PROTEIN"/>
    <property type="match status" value="1"/>
</dbReference>
<dbReference type="InterPro" id="IPR016195">
    <property type="entry name" value="Pol/histidinol_Pase-like"/>
</dbReference>
<dbReference type="AlphaFoldDB" id="A0A9D1FZP9"/>
<dbReference type="GO" id="GO:0035312">
    <property type="term" value="F:5'-3' DNA exonuclease activity"/>
    <property type="evidence" value="ECO:0007669"/>
    <property type="project" value="TreeGrafter"/>
</dbReference>
<reference evidence="2" key="2">
    <citation type="journal article" date="2021" name="PeerJ">
        <title>Extensive microbial diversity within the chicken gut microbiome revealed by metagenomics and culture.</title>
        <authorList>
            <person name="Gilroy R."/>
            <person name="Ravi A."/>
            <person name="Getino M."/>
            <person name="Pursley I."/>
            <person name="Horton D.L."/>
            <person name="Alikhan N.F."/>
            <person name="Baker D."/>
            <person name="Gharbi K."/>
            <person name="Hall N."/>
            <person name="Watson M."/>
            <person name="Adriaenssens E.M."/>
            <person name="Foster-Nyarko E."/>
            <person name="Jarju S."/>
            <person name="Secka A."/>
            <person name="Antonio M."/>
            <person name="Oren A."/>
            <person name="Chaudhuri R.R."/>
            <person name="La Ragione R."/>
            <person name="Hildebrand F."/>
            <person name="Pallen M.J."/>
        </authorList>
    </citation>
    <scope>NUCLEOTIDE SEQUENCE</scope>
    <source>
        <strain evidence="2">13766</strain>
    </source>
</reference>
<dbReference type="EMBL" id="DVJN01000040">
    <property type="protein sequence ID" value="HIS91815.1"/>
    <property type="molecule type" value="Genomic_DNA"/>
</dbReference>
<dbReference type="PANTHER" id="PTHR42924">
    <property type="entry name" value="EXONUCLEASE"/>
    <property type="match status" value="1"/>
</dbReference>
<dbReference type="CDD" id="cd07432">
    <property type="entry name" value="PHP_HisPPase"/>
    <property type="match status" value="1"/>
</dbReference>
<dbReference type="SMART" id="SM00481">
    <property type="entry name" value="POLIIIAc"/>
    <property type="match status" value="1"/>
</dbReference>
<accession>A0A9D1FZP9</accession>
<proteinExistence type="predicted"/>
<dbReference type="Gene3D" id="3.20.20.140">
    <property type="entry name" value="Metal-dependent hydrolases"/>
    <property type="match status" value="1"/>
</dbReference>
<dbReference type="SUPFAM" id="SSF89550">
    <property type="entry name" value="PHP domain-like"/>
    <property type="match status" value="1"/>
</dbReference>
<evidence type="ECO:0000313" key="3">
    <source>
        <dbReference type="Proteomes" id="UP000824140"/>
    </source>
</evidence>
<dbReference type="InterPro" id="IPR003141">
    <property type="entry name" value="Pol/His_phosphatase_N"/>
</dbReference>
<dbReference type="Proteomes" id="UP000824140">
    <property type="component" value="Unassembled WGS sequence"/>
</dbReference>
<dbReference type="InterPro" id="IPR052018">
    <property type="entry name" value="PHP_domain"/>
</dbReference>
<dbReference type="GO" id="GO:0004534">
    <property type="term" value="F:5'-3' RNA exonuclease activity"/>
    <property type="evidence" value="ECO:0007669"/>
    <property type="project" value="TreeGrafter"/>
</dbReference>